<evidence type="ECO:0000313" key="1">
    <source>
        <dbReference type="EMBL" id="WAJ30125.1"/>
    </source>
</evidence>
<dbReference type="EMBL" id="CP113520">
    <property type="protein sequence ID" value="WAJ30125.1"/>
    <property type="molecule type" value="Genomic_DNA"/>
</dbReference>
<protein>
    <submittedName>
        <fullName evidence="1">Flp family type IVb pilin</fullName>
    </submittedName>
</protein>
<organism evidence="1 2">
    <name type="scientific">Antarcticirhabdus aurantiaca</name>
    <dbReference type="NCBI Taxonomy" id="2606717"/>
    <lineage>
        <taxon>Bacteria</taxon>
        <taxon>Pseudomonadati</taxon>
        <taxon>Pseudomonadota</taxon>
        <taxon>Alphaproteobacteria</taxon>
        <taxon>Hyphomicrobiales</taxon>
        <taxon>Aurantimonadaceae</taxon>
        <taxon>Antarcticirhabdus</taxon>
    </lineage>
</organism>
<sequence>MTKTLRCFFKDESGATAIEYAIIAAVLGAVIITAMGTLGTSLTTTFGNIGTKLTTSTTGL</sequence>
<gene>
    <name evidence="1" type="ORF">OXU80_07935</name>
</gene>
<name>A0ACD4NTU3_9HYPH</name>
<dbReference type="Proteomes" id="UP001163223">
    <property type="component" value="Chromosome"/>
</dbReference>
<accession>A0ACD4NTU3</accession>
<reference evidence="1" key="1">
    <citation type="submission" date="2022-11" db="EMBL/GenBank/DDBJ databases">
        <title>beta-Carotene-producing bacterium, Jeongeuplla avenae sp. nov., alleviates the salt stress of Arabidopsis seedlings.</title>
        <authorList>
            <person name="Jiang L."/>
            <person name="Lee J."/>
        </authorList>
    </citation>
    <scope>NUCLEOTIDE SEQUENCE</scope>
    <source>
        <strain evidence="1">DY_R2A_6</strain>
    </source>
</reference>
<proteinExistence type="predicted"/>
<evidence type="ECO:0000313" key="2">
    <source>
        <dbReference type="Proteomes" id="UP001163223"/>
    </source>
</evidence>
<keyword evidence="2" id="KW-1185">Reference proteome</keyword>